<comment type="caution">
    <text evidence="1">The sequence shown here is derived from an EMBL/GenBank/DDBJ whole genome shotgun (WGS) entry which is preliminary data.</text>
</comment>
<protein>
    <recommendedName>
        <fullName evidence="3">F-box domain-containing protein</fullName>
    </recommendedName>
</protein>
<organism evidence="1 2">
    <name type="scientific">Apiospora aurea</name>
    <dbReference type="NCBI Taxonomy" id="335848"/>
    <lineage>
        <taxon>Eukaryota</taxon>
        <taxon>Fungi</taxon>
        <taxon>Dikarya</taxon>
        <taxon>Ascomycota</taxon>
        <taxon>Pezizomycotina</taxon>
        <taxon>Sordariomycetes</taxon>
        <taxon>Xylariomycetidae</taxon>
        <taxon>Amphisphaeriales</taxon>
        <taxon>Apiosporaceae</taxon>
        <taxon>Apiospora</taxon>
    </lineage>
</organism>
<keyword evidence="2" id="KW-1185">Reference proteome</keyword>
<evidence type="ECO:0000313" key="2">
    <source>
        <dbReference type="Proteomes" id="UP001391051"/>
    </source>
</evidence>
<dbReference type="Proteomes" id="UP001391051">
    <property type="component" value="Unassembled WGS sequence"/>
</dbReference>
<dbReference type="GeneID" id="92079906"/>
<dbReference type="RefSeq" id="XP_066696335.1">
    <property type="nucleotide sequence ID" value="XM_066846844.1"/>
</dbReference>
<evidence type="ECO:0008006" key="3">
    <source>
        <dbReference type="Google" id="ProtNLM"/>
    </source>
</evidence>
<dbReference type="EMBL" id="JAQQWE010000007">
    <property type="protein sequence ID" value="KAK7946301.1"/>
    <property type="molecule type" value="Genomic_DNA"/>
</dbReference>
<sequence length="145" mass="16351">MDRLSFEVVSLILDELQGPHGKSTLAPYSTISRQWQAAVERRTFASLTVEDLGQFQAVISSSPFRLPALRDLRFNVDLPTDSESRASYHRIQSAVLSTTTSLLNHLSTWEKKTQDKTRFTDDSFGPISLRLQLNPEQAQIGFPEV</sequence>
<accession>A0ABR1Q363</accession>
<gene>
    <name evidence="1" type="ORF">PG986_010622</name>
</gene>
<proteinExistence type="predicted"/>
<evidence type="ECO:0000313" key="1">
    <source>
        <dbReference type="EMBL" id="KAK7946301.1"/>
    </source>
</evidence>
<name>A0ABR1Q363_9PEZI</name>
<reference evidence="1 2" key="1">
    <citation type="submission" date="2023-01" db="EMBL/GenBank/DDBJ databases">
        <title>Analysis of 21 Apiospora genomes using comparative genomics revels a genus with tremendous synthesis potential of carbohydrate active enzymes and secondary metabolites.</title>
        <authorList>
            <person name="Sorensen T."/>
        </authorList>
    </citation>
    <scope>NUCLEOTIDE SEQUENCE [LARGE SCALE GENOMIC DNA]</scope>
    <source>
        <strain evidence="1 2">CBS 24483</strain>
    </source>
</reference>